<comment type="caution">
    <text evidence="4">The sequence shown here is derived from an EMBL/GenBank/DDBJ whole genome shotgun (WGS) entry which is preliminary data.</text>
</comment>
<name>A0A0V7ZCV7_9CYAN</name>
<reference evidence="4 6" key="1">
    <citation type="journal article" date="2015" name="Genome Announc.">
        <title>Draft Genome of the Euendolithic (true boring) Cyanobacterium Mastigocoleus testarum strain BC008.</title>
        <authorList>
            <person name="Guida B.S."/>
            <person name="Garcia-Pichel F."/>
        </authorList>
    </citation>
    <scope>NUCLEOTIDE SEQUENCE [LARGE SCALE GENOMIC DNA]</scope>
    <source>
        <strain evidence="4 6">BC008</strain>
    </source>
</reference>
<dbReference type="Proteomes" id="UP000053372">
    <property type="component" value="Unassembled WGS sequence"/>
</dbReference>
<evidence type="ECO:0000256" key="1">
    <source>
        <dbReference type="ARBA" id="ARBA00008005"/>
    </source>
</evidence>
<evidence type="ECO:0000259" key="2">
    <source>
        <dbReference type="Pfam" id="PF04984"/>
    </source>
</evidence>
<feature type="domain" description="Tail sheath protein C-terminal" evidence="3">
    <location>
        <begin position="265"/>
        <end position="369"/>
    </location>
</feature>
<dbReference type="Gene3D" id="3.40.50.11780">
    <property type="match status" value="1"/>
</dbReference>
<gene>
    <name evidence="5" type="ORF">BC008_18640</name>
    <name evidence="4" type="ORF">BC008_37810</name>
</gene>
<evidence type="ECO:0000259" key="3">
    <source>
        <dbReference type="Pfam" id="PF17482"/>
    </source>
</evidence>
<dbReference type="RefSeq" id="WP_027841920.1">
    <property type="nucleotide sequence ID" value="NZ_LMTZ01000117.1"/>
</dbReference>
<comment type="similarity">
    <text evidence="1">Belongs to the myoviridae tail sheath protein family.</text>
</comment>
<accession>A0A0V7ZCV7</accession>
<protein>
    <submittedName>
        <fullName evidence="4">Phage tail protein</fullName>
    </submittedName>
</protein>
<proteinExistence type="inferred from homology"/>
<dbReference type="EMBL" id="LMTZ01000117">
    <property type="protein sequence ID" value="KST64834.1"/>
    <property type="molecule type" value="Genomic_DNA"/>
</dbReference>
<evidence type="ECO:0000313" key="4">
    <source>
        <dbReference type="EMBL" id="KST62204.1"/>
    </source>
</evidence>
<dbReference type="PANTHER" id="PTHR35861">
    <property type="match status" value="1"/>
</dbReference>
<keyword evidence="6" id="KW-1185">Reference proteome</keyword>
<dbReference type="AlphaFoldDB" id="A0A0V7ZCV7"/>
<evidence type="ECO:0000313" key="5">
    <source>
        <dbReference type="EMBL" id="KST64834.1"/>
    </source>
</evidence>
<dbReference type="OrthoDB" id="9767864at2"/>
<dbReference type="InterPro" id="IPR052042">
    <property type="entry name" value="Tail_sheath_structural"/>
</dbReference>
<dbReference type="PANTHER" id="PTHR35861:SF1">
    <property type="entry name" value="PHAGE TAIL SHEATH PROTEIN"/>
    <property type="match status" value="1"/>
</dbReference>
<feature type="domain" description="Tail sheath protein subtilisin-like" evidence="2">
    <location>
        <begin position="104"/>
        <end position="263"/>
    </location>
</feature>
<dbReference type="EMBL" id="LMTZ01000162">
    <property type="protein sequence ID" value="KST62204.1"/>
    <property type="molecule type" value="Genomic_DNA"/>
</dbReference>
<organism evidence="4 6">
    <name type="scientific">Mastigocoleus testarum BC008</name>
    <dbReference type="NCBI Taxonomy" id="371196"/>
    <lineage>
        <taxon>Bacteria</taxon>
        <taxon>Bacillati</taxon>
        <taxon>Cyanobacteriota</taxon>
        <taxon>Cyanophyceae</taxon>
        <taxon>Nostocales</taxon>
        <taxon>Hapalosiphonaceae</taxon>
        <taxon>Mastigocoleus</taxon>
    </lineage>
</organism>
<dbReference type="InterPro" id="IPR020287">
    <property type="entry name" value="Tail_sheath_C"/>
</dbReference>
<evidence type="ECO:0000313" key="6">
    <source>
        <dbReference type="Proteomes" id="UP000053372"/>
    </source>
</evidence>
<dbReference type="Pfam" id="PF04984">
    <property type="entry name" value="Phage_sheath_1"/>
    <property type="match status" value="1"/>
</dbReference>
<sequence length="392" mass="43759">MYSSLGLYKEYICPQPAVELDTGVPAFIGICNSRNLQGEEIPVNQPQKLLWSEFGEFFTKPLSNSYLAYAVRGFFQNGGRLCYVIRLKNATLQALEEGLAALEFLDTIDLVCAPDIMGLPPVKTDPEQVGIMQSAVLKHCSDLGDRFAILDSLPRANLQKVQEQRRNLTGSYGALYYPWVRISNGPQQNADFIPPCGHVAGVYARCDDLIGIHKVPANEILEGVLELEFNLNNDEQGELDPIGVNFLRVFPGRGIRIWGAKTLSSEQQWLYINVRRLFLTLGRWLEREMADTVFEPNNSILWASIRRELTFYFNRLFAKGALKGNSPSEAFYIKCDEETNPPEIRDTGKVVAEIGLAPAVPSEFIVVRILQDPSGVAIGDSTRTILLPSTKL</sequence>
<dbReference type="InterPro" id="IPR035089">
    <property type="entry name" value="Phage_sheath_subtilisin"/>
</dbReference>
<dbReference type="Pfam" id="PF17482">
    <property type="entry name" value="Phage_sheath_1C"/>
    <property type="match status" value="1"/>
</dbReference>